<organism evidence="2 3">
    <name type="scientific">Micromonospora sonneratiae</name>
    <dbReference type="NCBI Taxonomy" id="1184706"/>
    <lineage>
        <taxon>Bacteria</taxon>
        <taxon>Bacillati</taxon>
        <taxon>Actinomycetota</taxon>
        <taxon>Actinomycetes</taxon>
        <taxon>Micromonosporales</taxon>
        <taxon>Micromonosporaceae</taxon>
        <taxon>Micromonospora</taxon>
    </lineage>
</organism>
<keyword evidence="1" id="KW-0812">Transmembrane</keyword>
<feature type="transmembrane region" description="Helical" evidence="1">
    <location>
        <begin position="82"/>
        <end position="102"/>
    </location>
</feature>
<sequence length="193" mass="22073">MLGVSRKALQRSYQWSKEISETFPECSDLIEKFLTLHRRRYRRLASLHATWFKVIGAIEIILSITLPLLFAVPIMRDQQANYIFLAVVSVTVAIAAGLRNFYSWDSNWRLYRSQEFLLAGMVAQWEIALLKMIGEGGPDMQRRALDETAQVLARLTELFEHENTTLFNTVVPPESVKKSLRNNPLPPNPAQGP</sequence>
<protein>
    <submittedName>
        <fullName evidence="2">SLATT domain-containing protein</fullName>
    </submittedName>
</protein>
<reference evidence="3" key="1">
    <citation type="journal article" date="2019" name="Int. J. Syst. Evol. Microbiol.">
        <title>The Global Catalogue of Microorganisms (GCM) 10K type strain sequencing project: providing services to taxonomists for standard genome sequencing and annotation.</title>
        <authorList>
            <consortium name="The Broad Institute Genomics Platform"/>
            <consortium name="The Broad Institute Genome Sequencing Center for Infectious Disease"/>
            <person name="Wu L."/>
            <person name="Ma J."/>
        </authorList>
    </citation>
    <scope>NUCLEOTIDE SEQUENCE [LARGE SCALE GENOMIC DNA]</scope>
    <source>
        <strain evidence="3">JCM 31037</strain>
    </source>
</reference>
<accession>A0ABW3YBL1</accession>
<dbReference type="NCBIfam" id="NF033634">
    <property type="entry name" value="SLATT_1"/>
    <property type="match status" value="1"/>
</dbReference>
<keyword evidence="1" id="KW-1133">Transmembrane helix</keyword>
<keyword evidence="1" id="KW-0472">Membrane</keyword>
<evidence type="ECO:0000313" key="3">
    <source>
        <dbReference type="Proteomes" id="UP001597260"/>
    </source>
</evidence>
<gene>
    <name evidence="2" type="ORF">ACFQ4H_12030</name>
</gene>
<dbReference type="Proteomes" id="UP001597260">
    <property type="component" value="Unassembled WGS sequence"/>
</dbReference>
<dbReference type="EMBL" id="JBHTMP010000014">
    <property type="protein sequence ID" value="MFD1321819.1"/>
    <property type="molecule type" value="Genomic_DNA"/>
</dbReference>
<dbReference type="RefSeq" id="WP_377570116.1">
    <property type="nucleotide sequence ID" value="NZ_JBHTMP010000014.1"/>
</dbReference>
<evidence type="ECO:0000313" key="2">
    <source>
        <dbReference type="EMBL" id="MFD1321819.1"/>
    </source>
</evidence>
<proteinExistence type="predicted"/>
<comment type="caution">
    <text evidence="2">The sequence shown here is derived from an EMBL/GenBank/DDBJ whole genome shotgun (WGS) entry which is preliminary data.</text>
</comment>
<name>A0ABW3YBL1_9ACTN</name>
<feature type="transmembrane region" description="Helical" evidence="1">
    <location>
        <begin position="50"/>
        <end position="70"/>
    </location>
</feature>
<evidence type="ECO:0000256" key="1">
    <source>
        <dbReference type="SAM" id="Phobius"/>
    </source>
</evidence>
<keyword evidence="3" id="KW-1185">Reference proteome</keyword>